<keyword evidence="1" id="KW-0239">DNA-directed DNA polymerase</keyword>
<dbReference type="InterPro" id="IPR043502">
    <property type="entry name" value="DNA/RNA_pol_sf"/>
</dbReference>
<gene>
    <name evidence="1" type="ORF">CDL12_08597</name>
</gene>
<name>A0A2G9HMH5_9LAMI</name>
<comment type="caution">
    <text evidence="1">The sequence shown here is derived from an EMBL/GenBank/DDBJ whole genome shotgun (WGS) entry which is preliminary data.</text>
</comment>
<keyword evidence="1" id="KW-0548">Nucleotidyltransferase</keyword>
<dbReference type="PANTHER" id="PTHR24559:SF444">
    <property type="entry name" value="REVERSE TRANSCRIPTASE DOMAIN-CONTAINING PROTEIN"/>
    <property type="match status" value="1"/>
</dbReference>
<reference evidence="2" key="1">
    <citation type="journal article" date="2018" name="Gigascience">
        <title>Genome assembly of the Pink Ipe (Handroanthus impetiginosus, Bignoniaceae), a highly valued, ecologically keystone Neotropical timber forest tree.</title>
        <authorList>
            <person name="Silva-Junior O.B."/>
            <person name="Grattapaglia D."/>
            <person name="Novaes E."/>
            <person name="Collevatti R.G."/>
        </authorList>
    </citation>
    <scope>NUCLEOTIDE SEQUENCE [LARGE SCALE GENOMIC DNA]</scope>
    <source>
        <strain evidence="2">cv. UFG-1</strain>
    </source>
</reference>
<dbReference type="InterPro" id="IPR053134">
    <property type="entry name" value="RNA-dir_DNA_polymerase"/>
</dbReference>
<keyword evidence="1" id="KW-0808">Transferase</keyword>
<accession>A0A2G9HMH5</accession>
<dbReference type="PANTHER" id="PTHR24559">
    <property type="entry name" value="TRANSPOSON TY3-I GAG-POL POLYPROTEIN"/>
    <property type="match status" value="1"/>
</dbReference>
<sequence length="171" mass="20274">MYEVESIFSEEEEEEQVFMLNVETQEENLDLYASIDTGATYSEKFPRYCQLKLKDSEKIVRVKPMVYTKQNIDEFQKQIKELLKKGLIEEIKSPHSSHVFLVMKHSELKREKARMTIKYKKRNKNLEFNGYFIPKKDVLVNQTRGVKVSTSYGYYQYTVLPFGICNTPQIF</sequence>
<dbReference type="GO" id="GO:0003887">
    <property type="term" value="F:DNA-directed DNA polymerase activity"/>
    <property type="evidence" value="ECO:0007669"/>
    <property type="project" value="UniProtKB-KW"/>
</dbReference>
<dbReference type="Proteomes" id="UP000231279">
    <property type="component" value="Unassembled WGS sequence"/>
</dbReference>
<dbReference type="AlphaFoldDB" id="A0A2G9HMH5"/>
<evidence type="ECO:0000313" key="1">
    <source>
        <dbReference type="EMBL" id="PIN18725.1"/>
    </source>
</evidence>
<dbReference type="Gene3D" id="3.10.10.10">
    <property type="entry name" value="HIV Type 1 Reverse Transcriptase, subunit A, domain 1"/>
    <property type="match status" value="1"/>
</dbReference>
<organism evidence="1 2">
    <name type="scientific">Handroanthus impetiginosus</name>
    <dbReference type="NCBI Taxonomy" id="429701"/>
    <lineage>
        <taxon>Eukaryota</taxon>
        <taxon>Viridiplantae</taxon>
        <taxon>Streptophyta</taxon>
        <taxon>Embryophyta</taxon>
        <taxon>Tracheophyta</taxon>
        <taxon>Spermatophyta</taxon>
        <taxon>Magnoliopsida</taxon>
        <taxon>eudicotyledons</taxon>
        <taxon>Gunneridae</taxon>
        <taxon>Pentapetalae</taxon>
        <taxon>asterids</taxon>
        <taxon>lamiids</taxon>
        <taxon>Lamiales</taxon>
        <taxon>Bignoniaceae</taxon>
        <taxon>Crescentiina</taxon>
        <taxon>Tabebuia alliance</taxon>
        <taxon>Handroanthus</taxon>
    </lineage>
</organism>
<dbReference type="STRING" id="429701.A0A2G9HMH5"/>
<keyword evidence="2" id="KW-1185">Reference proteome</keyword>
<dbReference type="EC" id="2.7.7.7" evidence="1"/>
<proteinExistence type="predicted"/>
<dbReference type="SUPFAM" id="SSF56672">
    <property type="entry name" value="DNA/RNA polymerases"/>
    <property type="match status" value="1"/>
</dbReference>
<evidence type="ECO:0000313" key="2">
    <source>
        <dbReference type="Proteomes" id="UP000231279"/>
    </source>
</evidence>
<dbReference type="EMBL" id="NKXS01001409">
    <property type="protein sequence ID" value="PIN18725.1"/>
    <property type="molecule type" value="Genomic_DNA"/>
</dbReference>
<dbReference type="OrthoDB" id="1194173at2759"/>
<protein>
    <submittedName>
        <fullName evidence="1">DNA-directed DNA polymerase</fullName>
        <ecNumber evidence="1">2.7.7.7</ecNumber>
    </submittedName>
</protein>